<name>A0ABT8R9E4_9BACT</name>
<evidence type="ECO:0000313" key="1">
    <source>
        <dbReference type="EMBL" id="MDO1447838.1"/>
    </source>
</evidence>
<organism evidence="1 2">
    <name type="scientific">Rhodocytophaga aerolata</name>
    <dbReference type="NCBI Taxonomy" id="455078"/>
    <lineage>
        <taxon>Bacteria</taxon>
        <taxon>Pseudomonadati</taxon>
        <taxon>Bacteroidota</taxon>
        <taxon>Cytophagia</taxon>
        <taxon>Cytophagales</taxon>
        <taxon>Rhodocytophagaceae</taxon>
        <taxon>Rhodocytophaga</taxon>
    </lineage>
</organism>
<protein>
    <submittedName>
        <fullName evidence="1">Uncharacterized protein</fullName>
    </submittedName>
</protein>
<dbReference type="EMBL" id="JAUKPO010000008">
    <property type="protein sequence ID" value="MDO1447838.1"/>
    <property type="molecule type" value="Genomic_DNA"/>
</dbReference>
<comment type="caution">
    <text evidence="1">The sequence shown here is derived from an EMBL/GenBank/DDBJ whole genome shotgun (WGS) entry which is preliminary data.</text>
</comment>
<proteinExistence type="predicted"/>
<dbReference type="Proteomes" id="UP001168528">
    <property type="component" value="Unassembled WGS sequence"/>
</dbReference>
<gene>
    <name evidence="1" type="ORF">Q0590_16320</name>
</gene>
<dbReference type="Gene3D" id="3.30.1460.10">
    <property type="match status" value="1"/>
</dbReference>
<accession>A0ABT8R9E4</accession>
<sequence length="130" mass="14862">MNLSLTMEKIADEINGKFLEYSAENTIITVPVTRYRYQNVTGYLINRNNVKVVEFMSRICELNESIDHKAMLELNQELFYSKVVIHEGYLKVAAAALLDHCTEQLIKDMILEVAKVADELEHELVGADIN</sequence>
<keyword evidence="2" id="KW-1185">Reference proteome</keyword>
<evidence type="ECO:0000313" key="2">
    <source>
        <dbReference type="Proteomes" id="UP001168528"/>
    </source>
</evidence>
<reference evidence="1" key="1">
    <citation type="submission" date="2023-07" db="EMBL/GenBank/DDBJ databases">
        <title>The genome sequence of Rhodocytophaga aerolata KACC 12507.</title>
        <authorList>
            <person name="Zhang X."/>
        </authorList>
    </citation>
    <scope>NUCLEOTIDE SEQUENCE</scope>
    <source>
        <strain evidence="1">KACC 12507</strain>
    </source>
</reference>
<dbReference type="RefSeq" id="WP_302038641.1">
    <property type="nucleotide sequence ID" value="NZ_JAUKPO010000008.1"/>
</dbReference>